<evidence type="ECO:0008006" key="3">
    <source>
        <dbReference type="Google" id="ProtNLM"/>
    </source>
</evidence>
<dbReference type="PANTHER" id="PTHR46371">
    <property type="entry name" value="OS04G0464100 PROTEIN"/>
    <property type="match status" value="1"/>
</dbReference>
<dbReference type="AlphaFoldDB" id="A0A834D223"/>
<evidence type="ECO:0000313" key="2">
    <source>
        <dbReference type="Proteomes" id="UP000619265"/>
    </source>
</evidence>
<protein>
    <recommendedName>
        <fullName evidence="3">Heavy metal-associated isoprenylated plant protein 47-like</fullName>
    </recommendedName>
</protein>
<dbReference type="InterPro" id="IPR044296">
    <property type="entry name" value="HIPP46"/>
</dbReference>
<name>A0A834D223_JUGRE</name>
<dbReference type="Gramene" id="Jr04_20070_p1">
    <property type="protein sequence ID" value="cds.Jr04_20070_p1"/>
    <property type="gene ID" value="Jr04_20070"/>
</dbReference>
<proteinExistence type="predicted"/>
<reference evidence="1" key="1">
    <citation type="submission" date="2015-10" db="EMBL/GenBank/DDBJ databases">
        <authorList>
            <person name="Martinez-Garcia P.J."/>
            <person name="Crepeau M.W."/>
            <person name="Puiu D."/>
            <person name="Gonzalez-Ibeas D."/>
            <person name="Whalen J."/>
            <person name="Stevens K."/>
            <person name="Paul R."/>
            <person name="Butterfield T."/>
            <person name="Britton M."/>
            <person name="Reagan R."/>
            <person name="Chakraborty S."/>
            <person name="Walawage S.L."/>
            <person name="Vasquez-Gross H.A."/>
            <person name="Cardeno C."/>
            <person name="Famula R."/>
            <person name="Pratt K."/>
            <person name="Kuruganti S."/>
            <person name="Aradhya M.K."/>
            <person name="Leslie C.A."/>
            <person name="Dandekar A.M."/>
            <person name="Salzberg S.L."/>
            <person name="Wegrzyn J.L."/>
            <person name="Langley C.H."/>
            <person name="Neale D.B."/>
        </authorList>
    </citation>
    <scope>NUCLEOTIDE SEQUENCE</scope>
    <source>
        <tissue evidence="1">Leaves</tissue>
    </source>
</reference>
<evidence type="ECO:0000313" key="1">
    <source>
        <dbReference type="EMBL" id="KAF5473405.1"/>
    </source>
</evidence>
<comment type="caution">
    <text evidence="1">The sequence shown here is derived from an EMBL/GenBank/DDBJ whole genome shotgun (WGS) entry which is preliminary data.</text>
</comment>
<dbReference type="Proteomes" id="UP000619265">
    <property type="component" value="Unassembled WGS sequence"/>
</dbReference>
<organism evidence="1 2">
    <name type="scientific">Juglans regia</name>
    <name type="common">English walnut</name>
    <dbReference type="NCBI Taxonomy" id="51240"/>
    <lineage>
        <taxon>Eukaryota</taxon>
        <taxon>Viridiplantae</taxon>
        <taxon>Streptophyta</taxon>
        <taxon>Embryophyta</taxon>
        <taxon>Tracheophyta</taxon>
        <taxon>Spermatophyta</taxon>
        <taxon>Magnoliopsida</taxon>
        <taxon>eudicotyledons</taxon>
        <taxon>Gunneridae</taxon>
        <taxon>Pentapetalae</taxon>
        <taxon>rosids</taxon>
        <taxon>fabids</taxon>
        <taxon>Fagales</taxon>
        <taxon>Juglandaceae</taxon>
        <taxon>Juglans</taxon>
    </lineage>
</organism>
<dbReference type="EMBL" id="LIHL02000004">
    <property type="protein sequence ID" value="KAF5473405.1"/>
    <property type="molecule type" value="Genomic_DNA"/>
</dbReference>
<reference evidence="1" key="2">
    <citation type="submission" date="2020-03" db="EMBL/GenBank/DDBJ databases">
        <title>Walnut 2.0.</title>
        <authorList>
            <person name="Marrano A."/>
            <person name="Britton M."/>
            <person name="Zimin A.V."/>
            <person name="Zaini P.A."/>
            <person name="Workman R."/>
            <person name="Puiu D."/>
            <person name="Bianco L."/>
            <person name="Allen B.J."/>
            <person name="Troggio M."/>
            <person name="Leslie C.A."/>
            <person name="Timp W."/>
            <person name="Dendekar A."/>
            <person name="Salzberg S.L."/>
            <person name="Neale D.B."/>
        </authorList>
    </citation>
    <scope>NUCLEOTIDE SEQUENCE</scope>
    <source>
        <tissue evidence="1">Leaves</tissue>
    </source>
</reference>
<accession>A0A834D223</accession>
<sequence length="118" mass="12949">MDGHKCLLFCKLDGQKVRTKALKIAVSVSGVESASLKGDDKDQIEVKGDMIDTVELTSLLRKKVGPAHIITVEAEKKEDEKVLECIAWPYGGGVPSCHSYPIYEVRDCHESSNPCSIM</sequence>
<gene>
    <name evidence="1" type="ORF">F2P56_010017</name>
</gene>
<dbReference type="Gene3D" id="3.30.70.100">
    <property type="match status" value="1"/>
</dbReference>